<proteinExistence type="predicted"/>
<sequence>MTPSRVHSSQLRAESAPPRSNAPGQPLRLEHSIRYLPELNGYKDHRIGDHHSLATDERAKSYDVSKAEEYRTSRDLQNRRIEKAFESPLFSISFRLAKYQTLQ</sequence>
<protein>
    <submittedName>
        <fullName evidence="3">Uncharacterized protein</fullName>
    </submittedName>
</protein>
<dbReference type="Proteomes" id="UP000490939">
    <property type="component" value="Unassembled WGS sequence"/>
</dbReference>
<dbReference type="EMBL" id="WNWR01001323">
    <property type="protein sequence ID" value="KAE9963750.1"/>
    <property type="molecule type" value="Genomic_DNA"/>
</dbReference>
<feature type="region of interest" description="Disordered" evidence="1">
    <location>
        <begin position="1"/>
        <end position="28"/>
    </location>
</feature>
<dbReference type="EMBL" id="WNWS01001165">
    <property type="protein sequence ID" value="KAE9962183.1"/>
    <property type="molecule type" value="Genomic_DNA"/>
</dbReference>
<dbReference type="AlphaFoldDB" id="A0A8H3U648"/>
<feature type="compositionally biased region" description="Polar residues" evidence="1">
    <location>
        <begin position="1"/>
        <end position="12"/>
    </location>
</feature>
<organism evidence="3 5">
    <name type="scientific">Venturia inaequalis</name>
    <name type="common">Apple scab fungus</name>
    <dbReference type="NCBI Taxonomy" id="5025"/>
    <lineage>
        <taxon>Eukaryota</taxon>
        <taxon>Fungi</taxon>
        <taxon>Dikarya</taxon>
        <taxon>Ascomycota</taxon>
        <taxon>Pezizomycotina</taxon>
        <taxon>Dothideomycetes</taxon>
        <taxon>Pleosporomycetidae</taxon>
        <taxon>Venturiales</taxon>
        <taxon>Venturiaceae</taxon>
        <taxon>Venturia</taxon>
    </lineage>
</organism>
<evidence type="ECO:0000313" key="3">
    <source>
        <dbReference type="EMBL" id="KAE9963750.1"/>
    </source>
</evidence>
<accession>A0A8H3U648</accession>
<name>A0A8H3U648_VENIN</name>
<keyword evidence="5" id="KW-1185">Reference proteome</keyword>
<evidence type="ECO:0000313" key="4">
    <source>
        <dbReference type="Proteomes" id="UP000447873"/>
    </source>
</evidence>
<evidence type="ECO:0000313" key="2">
    <source>
        <dbReference type="EMBL" id="KAE9962183.1"/>
    </source>
</evidence>
<gene>
    <name evidence="3" type="ORF">EG327_001286</name>
    <name evidence="2" type="ORF">EG328_000817</name>
</gene>
<feature type="region of interest" description="Disordered" evidence="1">
    <location>
        <begin position="47"/>
        <end position="69"/>
    </location>
</feature>
<dbReference type="Proteomes" id="UP000447873">
    <property type="component" value="Unassembled WGS sequence"/>
</dbReference>
<evidence type="ECO:0000256" key="1">
    <source>
        <dbReference type="SAM" id="MobiDB-lite"/>
    </source>
</evidence>
<reference evidence="3 5" key="1">
    <citation type="submission" date="2019-07" db="EMBL/GenBank/DDBJ databases">
        <title>Venturia inaequalis Genome Resource.</title>
        <authorList>
            <person name="Lichtner F.J."/>
        </authorList>
    </citation>
    <scope>NUCLEOTIDE SEQUENCE [LARGE SCALE GENOMIC DNA]</scope>
    <source>
        <strain evidence="2 4">120213</strain>
        <strain evidence="3 5">DMI_063113</strain>
    </source>
</reference>
<evidence type="ECO:0000313" key="5">
    <source>
        <dbReference type="Proteomes" id="UP000490939"/>
    </source>
</evidence>
<comment type="caution">
    <text evidence="3">The sequence shown here is derived from an EMBL/GenBank/DDBJ whole genome shotgun (WGS) entry which is preliminary data.</text>
</comment>